<dbReference type="Proteomes" id="UP000680067">
    <property type="component" value="Unassembled WGS sequence"/>
</dbReference>
<keyword evidence="7" id="KW-0812">Transmembrane</keyword>
<evidence type="ECO:0000256" key="2">
    <source>
        <dbReference type="ARBA" id="ARBA00005182"/>
    </source>
</evidence>
<organism evidence="9 10">
    <name type="scientific">Undibacterium luofuense</name>
    <dbReference type="NCBI Taxonomy" id="2828733"/>
    <lineage>
        <taxon>Bacteria</taxon>
        <taxon>Pseudomonadati</taxon>
        <taxon>Pseudomonadota</taxon>
        <taxon>Betaproteobacteria</taxon>
        <taxon>Burkholderiales</taxon>
        <taxon>Oxalobacteraceae</taxon>
        <taxon>Undibacterium</taxon>
    </lineage>
</organism>
<keyword evidence="10" id="KW-1185">Reference proteome</keyword>
<keyword evidence="7" id="KW-0472">Membrane</keyword>
<keyword evidence="6" id="KW-0016">Alginate biosynthesis</keyword>
<evidence type="ECO:0000256" key="5">
    <source>
        <dbReference type="ARBA" id="ARBA00022764"/>
    </source>
</evidence>
<evidence type="ECO:0000256" key="7">
    <source>
        <dbReference type="SAM" id="Phobius"/>
    </source>
</evidence>
<sequence length="381" mass="42392">MSESFQYRPEKAGVWKYLPALAFGLITFGGLIAGVRSLQQIPAEKWKEMADWHKVAQGESTRILTSQLNDHFIFSKDFAATERAVSWNLARDTGAQVRPGCSGWFFLTEELTTFDGGAQNARARAWMVTEVARQLKQRGIPLVIAMVPDKARIETAHTCGLHRPAAFAARYDLWMNEVRAAGVPVLDLREPLQQVQGERYYRTDSHWNEAGANAVSAYIAQQLRQQQLIATEAAPMNAETVKSRQAERLGDLYKLSSLNDVPLWARPATEVATLSDVTPVAVQSDDLFGDSGLPAISLIGTSFSLRGNFVPFLSRHVGAPVANLAKDGGAFDGAAQAFFHSKVFEQEPPKLIVWEIPERMLQRSFDAKERVWYQTLKQGKL</sequence>
<dbReference type="GO" id="GO:0042121">
    <property type="term" value="P:alginic acid biosynthetic process"/>
    <property type="evidence" value="ECO:0007669"/>
    <property type="project" value="UniProtKB-KW"/>
</dbReference>
<dbReference type="EMBL" id="JAGSPN010000008">
    <property type="protein sequence ID" value="MBR7782848.1"/>
    <property type="molecule type" value="Genomic_DNA"/>
</dbReference>
<evidence type="ECO:0000259" key="8">
    <source>
        <dbReference type="Pfam" id="PF16822"/>
    </source>
</evidence>
<evidence type="ECO:0000313" key="10">
    <source>
        <dbReference type="Proteomes" id="UP000680067"/>
    </source>
</evidence>
<evidence type="ECO:0000256" key="4">
    <source>
        <dbReference type="ARBA" id="ARBA00022729"/>
    </source>
</evidence>
<feature type="transmembrane region" description="Helical" evidence="7">
    <location>
        <begin position="20"/>
        <end position="38"/>
    </location>
</feature>
<keyword evidence="5" id="KW-0574">Periplasm</keyword>
<dbReference type="RefSeq" id="WP_212688151.1">
    <property type="nucleotide sequence ID" value="NZ_JAGSPN010000008.1"/>
</dbReference>
<comment type="pathway">
    <text evidence="2">Glycan biosynthesis; alginate biosynthesis.</text>
</comment>
<dbReference type="GO" id="GO:0051301">
    <property type="term" value="P:cell division"/>
    <property type="evidence" value="ECO:0007669"/>
    <property type="project" value="UniProtKB-KW"/>
</dbReference>
<dbReference type="AlphaFoldDB" id="A0A941DL57"/>
<evidence type="ECO:0000256" key="3">
    <source>
        <dbReference type="ARBA" id="ARBA00022679"/>
    </source>
</evidence>
<evidence type="ECO:0000256" key="1">
    <source>
        <dbReference type="ARBA" id="ARBA00004418"/>
    </source>
</evidence>
<protein>
    <submittedName>
        <fullName evidence="9">Cell division protein FtsQ</fullName>
    </submittedName>
</protein>
<keyword evidence="7" id="KW-1133">Transmembrane helix</keyword>
<evidence type="ECO:0000313" key="9">
    <source>
        <dbReference type="EMBL" id="MBR7782848.1"/>
    </source>
</evidence>
<keyword evidence="3" id="KW-0808">Transferase</keyword>
<keyword evidence="4" id="KW-0732">Signal</keyword>
<name>A0A941DL57_9BURK</name>
<gene>
    <name evidence="9" type="ORF">KDM89_11890</name>
</gene>
<evidence type="ECO:0000256" key="6">
    <source>
        <dbReference type="ARBA" id="ARBA00022841"/>
    </source>
</evidence>
<keyword evidence="9" id="KW-0131">Cell cycle</keyword>
<dbReference type="GO" id="GO:0016740">
    <property type="term" value="F:transferase activity"/>
    <property type="evidence" value="ECO:0007669"/>
    <property type="project" value="UniProtKB-KW"/>
</dbReference>
<keyword evidence="9" id="KW-0132">Cell division</keyword>
<feature type="domain" description="AlgX/AlgJ SGNH hydrolase-like" evidence="8">
    <location>
        <begin position="97"/>
        <end position="358"/>
    </location>
</feature>
<accession>A0A941DL57</accession>
<dbReference type="InterPro" id="IPR031811">
    <property type="entry name" value="ALGX/ALGJ_SGNH-like"/>
</dbReference>
<dbReference type="SUPFAM" id="SSF52266">
    <property type="entry name" value="SGNH hydrolase"/>
    <property type="match status" value="1"/>
</dbReference>
<comment type="caution">
    <text evidence="9">The sequence shown here is derived from an EMBL/GenBank/DDBJ whole genome shotgun (WGS) entry which is preliminary data.</text>
</comment>
<comment type="subcellular location">
    <subcellularLocation>
        <location evidence="1">Periplasm</location>
    </subcellularLocation>
</comment>
<dbReference type="Pfam" id="PF16822">
    <property type="entry name" value="ALGX"/>
    <property type="match status" value="1"/>
</dbReference>
<dbReference type="GO" id="GO:0042597">
    <property type="term" value="C:periplasmic space"/>
    <property type="evidence" value="ECO:0007669"/>
    <property type="project" value="UniProtKB-SubCell"/>
</dbReference>
<proteinExistence type="predicted"/>
<reference evidence="9" key="1">
    <citation type="submission" date="2021-04" db="EMBL/GenBank/DDBJ databases">
        <title>novel species isolated from subtropical streams in China.</title>
        <authorList>
            <person name="Lu H."/>
        </authorList>
    </citation>
    <scope>NUCLEOTIDE SEQUENCE</scope>
    <source>
        <strain evidence="9">LFS511W</strain>
    </source>
</reference>